<proteinExistence type="predicted"/>
<feature type="compositionally biased region" description="Basic and acidic residues" evidence="1">
    <location>
        <begin position="62"/>
        <end position="73"/>
    </location>
</feature>
<feature type="non-terminal residue" evidence="2">
    <location>
        <position position="1"/>
    </location>
</feature>
<reference evidence="2 3" key="2">
    <citation type="journal article" date="2017" name="Front. Plant Sci.">
        <title>Gene Classification and Mining of Molecular Markers Useful in Red Clover (Trifolium pratense) Breeding.</title>
        <authorList>
            <person name="Istvanek J."/>
            <person name="Dluhosova J."/>
            <person name="Dluhos P."/>
            <person name="Patkova L."/>
            <person name="Nedelnik J."/>
            <person name="Repkova J."/>
        </authorList>
    </citation>
    <scope>NUCLEOTIDE SEQUENCE [LARGE SCALE GENOMIC DNA]</scope>
    <source>
        <strain evidence="3">cv. Tatra</strain>
        <tissue evidence="2">Young leaves</tissue>
    </source>
</reference>
<organism evidence="2 3">
    <name type="scientific">Trifolium pratense</name>
    <name type="common">Red clover</name>
    <dbReference type="NCBI Taxonomy" id="57577"/>
    <lineage>
        <taxon>Eukaryota</taxon>
        <taxon>Viridiplantae</taxon>
        <taxon>Streptophyta</taxon>
        <taxon>Embryophyta</taxon>
        <taxon>Tracheophyta</taxon>
        <taxon>Spermatophyta</taxon>
        <taxon>Magnoliopsida</taxon>
        <taxon>eudicotyledons</taxon>
        <taxon>Gunneridae</taxon>
        <taxon>Pentapetalae</taxon>
        <taxon>rosids</taxon>
        <taxon>fabids</taxon>
        <taxon>Fabales</taxon>
        <taxon>Fabaceae</taxon>
        <taxon>Papilionoideae</taxon>
        <taxon>50 kb inversion clade</taxon>
        <taxon>NPAAA clade</taxon>
        <taxon>Hologalegina</taxon>
        <taxon>IRL clade</taxon>
        <taxon>Trifolieae</taxon>
        <taxon>Trifolium</taxon>
    </lineage>
</organism>
<dbReference type="Proteomes" id="UP000236291">
    <property type="component" value="Unassembled WGS sequence"/>
</dbReference>
<accession>A0A2K3KJ65</accession>
<sequence length="73" mass="8671">FKKYQSRYSTNTKKHEQAARAQLKFEDFMKDKEFHTEKFCLLISFTLWPQCSNHQQGGVTRTDSKEHDLKESG</sequence>
<comment type="caution">
    <text evidence="2">The sequence shown here is derived from an EMBL/GenBank/DDBJ whole genome shotgun (WGS) entry which is preliminary data.</text>
</comment>
<protein>
    <submittedName>
        <fullName evidence="2">Uncharacterized protein</fullName>
    </submittedName>
</protein>
<evidence type="ECO:0000313" key="3">
    <source>
        <dbReference type="Proteomes" id="UP000236291"/>
    </source>
</evidence>
<dbReference type="EMBL" id="ASHM01098571">
    <property type="protein sequence ID" value="PNX66334.1"/>
    <property type="molecule type" value="Genomic_DNA"/>
</dbReference>
<evidence type="ECO:0000256" key="1">
    <source>
        <dbReference type="SAM" id="MobiDB-lite"/>
    </source>
</evidence>
<dbReference type="AlphaFoldDB" id="A0A2K3KJ65"/>
<feature type="region of interest" description="Disordered" evidence="1">
    <location>
        <begin position="53"/>
        <end position="73"/>
    </location>
</feature>
<evidence type="ECO:0000313" key="2">
    <source>
        <dbReference type="EMBL" id="PNX66334.1"/>
    </source>
</evidence>
<reference evidence="2 3" key="1">
    <citation type="journal article" date="2014" name="Am. J. Bot.">
        <title>Genome assembly and annotation for red clover (Trifolium pratense; Fabaceae).</title>
        <authorList>
            <person name="Istvanek J."/>
            <person name="Jaros M."/>
            <person name="Krenek A."/>
            <person name="Repkova J."/>
        </authorList>
    </citation>
    <scope>NUCLEOTIDE SEQUENCE [LARGE SCALE GENOMIC DNA]</scope>
    <source>
        <strain evidence="3">cv. Tatra</strain>
        <tissue evidence="2">Young leaves</tissue>
    </source>
</reference>
<name>A0A2K3KJ65_TRIPR</name>
<gene>
    <name evidence="2" type="ORF">L195_g055028</name>
</gene>